<accession>A0A8B7D0Z8</accession>
<name>A0A8B7D0Z8_PHODC</name>
<keyword evidence="1" id="KW-0812">Transmembrane</keyword>
<dbReference type="SUPFAM" id="SSF46565">
    <property type="entry name" value="Chaperone J-domain"/>
    <property type="match status" value="1"/>
</dbReference>
<keyword evidence="3" id="KW-1185">Reference proteome</keyword>
<dbReference type="CDD" id="cd06257">
    <property type="entry name" value="DnaJ"/>
    <property type="match status" value="1"/>
</dbReference>
<dbReference type="GeneID" id="103722284"/>
<dbReference type="InterPro" id="IPR050817">
    <property type="entry name" value="DjlA_DnaK_co-chaperone"/>
</dbReference>
<proteinExistence type="predicted"/>
<sequence length="198" mass="22124">MDYYKTLGLSRSATKEEIKGAFRRSALKFHPDRHAQSSEEVRDGASLRFKQASEAYEVLIDDRKRADYDWRRGGSFDRWSSGQASSSSYYHGGRQYGYGGGGGGYGYHRPPPRDGGLGFDVESVFRFLTRRGFLVNIAFASAILGGAIFIERSAGGLWKFINSGKALFVQGKPSPSLRFYPLLYRKADSHQVMPAEII</sequence>
<gene>
    <name evidence="4" type="primary">LOC103722284</name>
</gene>
<evidence type="ECO:0000259" key="2">
    <source>
        <dbReference type="PROSITE" id="PS50076"/>
    </source>
</evidence>
<feature type="domain" description="J" evidence="2">
    <location>
        <begin position="2"/>
        <end position="72"/>
    </location>
</feature>
<reference evidence="4" key="2">
    <citation type="submission" date="2025-08" db="UniProtKB">
        <authorList>
            <consortium name="RefSeq"/>
        </authorList>
    </citation>
    <scope>IDENTIFICATION</scope>
    <source>
        <tissue evidence="4">Young leaves</tissue>
    </source>
</reference>
<dbReference type="PRINTS" id="PR00625">
    <property type="entry name" value="JDOMAIN"/>
</dbReference>
<dbReference type="InterPro" id="IPR018253">
    <property type="entry name" value="DnaJ_domain_CS"/>
</dbReference>
<dbReference type="PROSITE" id="PS50076">
    <property type="entry name" value="DNAJ_2"/>
    <property type="match status" value="1"/>
</dbReference>
<dbReference type="InterPro" id="IPR036869">
    <property type="entry name" value="J_dom_sf"/>
</dbReference>
<reference evidence="3" key="1">
    <citation type="journal article" date="2019" name="Nat. Commun.">
        <title>Genome-wide association mapping of date palm fruit traits.</title>
        <authorList>
            <person name="Hazzouri K.M."/>
            <person name="Gros-Balthazard M."/>
            <person name="Flowers J.M."/>
            <person name="Copetti D."/>
            <person name="Lemansour A."/>
            <person name="Lebrun M."/>
            <person name="Masmoudi K."/>
            <person name="Ferrand S."/>
            <person name="Dhar M.I."/>
            <person name="Fresquez Z.A."/>
            <person name="Rosas U."/>
            <person name="Zhang J."/>
            <person name="Talag J."/>
            <person name="Lee S."/>
            <person name="Kudrna D."/>
            <person name="Powell R.F."/>
            <person name="Leitch I.J."/>
            <person name="Krueger R.R."/>
            <person name="Wing R.A."/>
            <person name="Amiri K.M.A."/>
            <person name="Purugganan M.D."/>
        </authorList>
    </citation>
    <scope>NUCLEOTIDE SEQUENCE [LARGE SCALE GENOMIC DNA]</scope>
    <source>
        <strain evidence="3">cv. Khalas</strain>
    </source>
</reference>
<dbReference type="RefSeq" id="XP_008810994.1">
    <property type="nucleotide sequence ID" value="XM_008812772.4"/>
</dbReference>
<organism evidence="3 4">
    <name type="scientific">Phoenix dactylifera</name>
    <name type="common">Date palm</name>
    <dbReference type="NCBI Taxonomy" id="42345"/>
    <lineage>
        <taxon>Eukaryota</taxon>
        <taxon>Viridiplantae</taxon>
        <taxon>Streptophyta</taxon>
        <taxon>Embryophyta</taxon>
        <taxon>Tracheophyta</taxon>
        <taxon>Spermatophyta</taxon>
        <taxon>Magnoliopsida</taxon>
        <taxon>Liliopsida</taxon>
        <taxon>Arecaceae</taxon>
        <taxon>Coryphoideae</taxon>
        <taxon>Phoeniceae</taxon>
        <taxon>Phoenix</taxon>
    </lineage>
</organism>
<dbReference type="SMART" id="SM00271">
    <property type="entry name" value="DnaJ"/>
    <property type="match status" value="1"/>
</dbReference>
<evidence type="ECO:0000256" key="1">
    <source>
        <dbReference type="SAM" id="Phobius"/>
    </source>
</evidence>
<dbReference type="Gene3D" id="1.10.287.110">
    <property type="entry name" value="DnaJ domain"/>
    <property type="match status" value="1"/>
</dbReference>
<keyword evidence="1" id="KW-0472">Membrane</keyword>
<evidence type="ECO:0000313" key="3">
    <source>
        <dbReference type="Proteomes" id="UP000228380"/>
    </source>
</evidence>
<dbReference type="AlphaFoldDB" id="A0A8B7D0Z8"/>
<dbReference type="Pfam" id="PF00226">
    <property type="entry name" value="DnaJ"/>
    <property type="match status" value="1"/>
</dbReference>
<dbReference type="PANTHER" id="PTHR24074">
    <property type="entry name" value="CO-CHAPERONE PROTEIN DJLA"/>
    <property type="match status" value="1"/>
</dbReference>
<dbReference type="PROSITE" id="PS00636">
    <property type="entry name" value="DNAJ_1"/>
    <property type="match status" value="1"/>
</dbReference>
<dbReference type="OrthoDB" id="442087at2759"/>
<feature type="transmembrane region" description="Helical" evidence="1">
    <location>
        <begin position="133"/>
        <end position="150"/>
    </location>
</feature>
<dbReference type="GO" id="GO:0005783">
    <property type="term" value="C:endoplasmic reticulum"/>
    <property type="evidence" value="ECO:0007669"/>
    <property type="project" value="UniProtKB-ARBA"/>
</dbReference>
<dbReference type="KEGG" id="pda:103722284"/>
<protein>
    <submittedName>
        <fullName evidence="4">Chaperone protein dnaJ 72 isoform X1</fullName>
    </submittedName>
</protein>
<keyword evidence="1" id="KW-1133">Transmembrane helix</keyword>
<evidence type="ECO:0000313" key="4">
    <source>
        <dbReference type="RefSeq" id="XP_008810994.1"/>
    </source>
</evidence>
<dbReference type="Proteomes" id="UP000228380">
    <property type="component" value="Chromosome 1"/>
</dbReference>
<dbReference type="InterPro" id="IPR001623">
    <property type="entry name" value="DnaJ_domain"/>
</dbReference>